<keyword evidence="4" id="KW-1185">Reference proteome</keyword>
<feature type="region of interest" description="Disordered" evidence="1">
    <location>
        <begin position="39"/>
        <end position="80"/>
    </location>
</feature>
<proteinExistence type="predicted"/>
<accession>A0A0C4E5J3</accession>
<dbReference type="EnsemblFungi" id="MAPG_07763T0">
    <property type="protein sequence ID" value="MAPG_07763T0"/>
    <property type="gene ID" value="MAPG_07763"/>
</dbReference>
<reference evidence="2" key="3">
    <citation type="submission" date="2011-03" db="EMBL/GenBank/DDBJ databases">
        <title>Annotation of Magnaporthe poae ATCC 64411.</title>
        <authorList>
            <person name="Ma L.-J."/>
            <person name="Dead R."/>
            <person name="Young S.K."/>
            <person name="Zeng Q."/>
            <person name="Gargeya S."/>
            <person name="Fitzgerald M."/>
            <person name="Haas B."/>
            <person name="Abouelleil A."/>
            <person name="Alvarado L."/>
            <person name="Arachchi H.M."/>
            <person name="Berlin A."/>
            <person name="Brown A."/>
            <person name="Chapman S.B."/>
            <person name="Chen Z."/>
            <person name="Dunbar C."/>
            <person name="Freedman E."/>
            <person name="Gearin G."/>
            <person name="Gellesch M."/>
            <person name="Goldberg J."/>
            <person name="Griggs A."/>
            <person name="Gujja S."/>
            <person name="Heiman D."/>
            <person name="Howarth C."/>
            <person name="Larson L."/>
            <person name="Lui A."/>
            <person name="MacDonald P.J.P."/>
            <person name="Mehta T."/>
            <person name="Montmayeur A."/>
            <person name="Murphy C."/>
            <person name="Neiman D."/>
            <person name="Pearson M."/>
            <person name="Priest M."/>
            <person name="Roberts A."/>
            <person name="Saif S."/>
            <person name="Shea T."/>
            <person name="Shenoy N."/>
            <person name="Sisk P."/>
            <person name="Stolte C."/>
            <person name="Sykes S."/>
            <person name="Yandava C."/>
            <person name="Wortman J."/>
            <person name="Nusbaum C."/>
            <person name="Birren B."/>
        </authorList>
    </citation>
    <scope>NUCLEOTIDE SEQUENCE</scope>
    <source>
        <strain evidence="2">ATCC 64411</strain>
    </source>
</reference>
<dbReference type="AlphaFoldDB" id="A0A0C4E5J3"/>
<dbReference type="Proteomes" id="UP000011715">
    <property type="component" value="Unassembled WGS sequence"/>
</dbReference>
<evidence type="ECO:0000256" key="1">
    <source>
        <dbReference type="SAM" id="MobiDB-lite"/>
    </source>
</evidence>
<reference evidence="4" key="1">
    <citation type="submission" date="2010-05" db="EMBL/GenBank/DDBJ databases">
        <title>The genome sequence of Magnaporthe poae strain ATCC 64411.</title>
        <authorList>
            <person name="Ma L.-J."/>
            <person name="Dead R."/>
            <person name="Young S."/>
            <person name="Zeng Q."/>
            <person name="Koehrsen M."/>
            <person name="Alvarado L."/>
            <person name="Berlin A."/>
            <person name="Chapman S.B."/>
            <person name="Chen Z."/>
            <person name="Freedman E."/>
            <person name="Gellesch M."/>
            <person name="Goldberg J."/>
            <person name="Griggs A."/>
            <person name="Gujja S."/>
            <person name="Heilman E.R."/>
            <person name="Heiman D."/>
            <person name="Hepburn T."/>
            <person name="Howarth C."/>
            <person name="Jen D."/>
            <person name="Larson L."/>
            <person name="Mehta T."/>
            <person name="Neiman D."/>
            <person name="Pearson M."/>
            <person name="Roberts A."/>
            <person name="Saif S."/>
            <person name="Shea T."/>
            <person name="Shenoy N."/>
            <person name="Sisk P."/>
            <person name="Stolte C."/>
            <person name="Sykes S."/>
            <person name="Walk T."/>
            <person name="White J."/>
            <person name="Yandava C."/>
            <person name="Haas B."/>
            <person name="Nusbaum C."/>
            <person name="Birren B."/>
        </authorList>
    </citation>
    <scope>NUCLEOTIDE SEQUENCE [LARGE SCALE GENOMIC DNA]</scope>
    <source>
        <strain evidence="4">ATCC 64411 / 73-15</strain>
    </source>
</reference>
<evidence type="ECO:0000313" key="2">
    <source>
        <dbReference type="EMBL" id="KLU88780.1"/>
    </source>
</evidence>
<evidence type="ECO:0000313" key="4">
    <source>
        <dbReference type="Proteomes" id="UP000011715"/>
    </source>
</evidence>
<evidence type="ECO:0000313" key="3">
    <source>
        <dbReference type="EnsemblFungi" id="MAPG_07763T0"/>
    </source>
</evidence>
<dbReference type="OrthoDB" id="6512918at2759"/>
<protein>
    <submittedName>
        <fullName evidence="2">CCR4-Not complex subunit Caf16</fullName>
    </submittedName>
</protein>
<dbReference type="EMBL" id="ADBL01001883">
    <property type="status" value="NOT_ANNOTATED_CDS"/>
    <property type="molecule type" value="Genomic_DNA"/>
</dbReference>
<dbReference type="STRING" id="644358.A0A0C4E5J3"/>
<name>A0A0C4E5J3_MAGP6</name>
<sequence length="80" mass="8518">MHIGTVKEWGPADAFLDALGDVGTGNSRLGELVLGWLERDLEDRGPRSQNKRAPEGKTYGQGGAELGGYGFEPHPPAKGE</sequence>
<dbReference type="VEuPathDB" id="FungiDB:MAPG_07763"/>
<dbReference type="eggNOG" id="KOG2355">
    <property type="taxonomic scope" value="Eukaryota"/>
</dbReference>
<organism evidence="3 4">
    <name type="scientific">Magnaporthiopsis poae (strain ATCC 64411 / 73-15)</name>
    <name type="common">Kentucky bluegrass fungus</name>
    <name type="synonym">Magnaporthe poae</name>
    <dbReference type="NCBI Taxonomy" id="644358"/>
    <lineage>
        <taxon>Eukaryota</taxon>
        <taxon>Fungi</taxon>
        <taxon>Dikarya</taxon>
        <taxon>Ascomycota</taxon>
        <taxon>Pezizomycotina</taxon>
        <taxon>Sordariomycetes</taxon>
        <taxon>Sordariomycetidae</taxon>
        <taxon>Magnaporthales</taxon>
        <taxon>Magnaporthaceae</taxon>
        <taxon>Magnaporthiopsis</taxon>
    </lineage>
</organism>
<dbReference type="EMBL" id="GL876972">
    <property type="protein sequence ID" value="KLU88780.1"/>
    <property type="molecule type" value="Genomic_DNA"/>
</dbReference>
<reference evidence="3" key="5">
    <citation type="submission" date="2015-06" db="UniProtKB">
        <authorList>
            <consortium name="EnsemblFungi"/>
        </authorList>
    </citation>
    <scope>IDENTIFICATION</scope>
    <source>
        <strain evidence="3">ATCC 64411</strain>
    </source>
</reference>
<feature type="compositionally biased region" description="Gly residues" evidence="1">
    <location>
        <begin position="59"/>
        <end position="70"/>
    </location>
</feature>
<reference evidence="2" key="2">
    <citation type="submission" date="2010-05" db="EMBL/GenBank/DDBJ databases">
        <title>The Genome Sequence of Magnaporthe poae strain ATCC 64411.</title>
        <authorList>
            <consortium name="The Broad Institute Genome Sequencing Platform"/>
            <consortium name="Broad Institute Genome Sequencing Center for Infectious Disease"/>
            <person name="Ma L.-J."/>
            <person name="Dead R."/>
            <person name="Young S."/>
            <person name="Zeng Q."/>
            <person name="Koehrsen M."/>
            <person name="Alvarado L."/>
            <person name="Berlin A."/>
            <person name="Chapman S.B."/>
            <person name="Chen Z."/>
            <person name="Freedman E."/>
            <person name="Gellesch M."/>
            <person name="Goldberg J."/>
            <person name="Griggs A."/>
            <person name="Gujja S."/>
            <person name="Heilman E.R."/>
            <person name="Heiman D."/>
            <person name="Hepburn T."/>
            <person name="Howarth C."/>
            <person name="Jen D."/>
            <person name="Larson L."/>
            <person name="Mehta T."/>
            <person name="Neiman D."/>
            <person name="Pearson M."/>
            <person name="Roberts A."/>
            <person name="Saif S."/>
            <person name="Shea T."/>
            <person name="Shenoy N."/>
            <person name="Sisk P."/>
            <person name="Stolte C."/>
            <person name="Sykes S."/>
            <person name="Walk T."/>
            <person name="White J."/>
            <person name="Yandava C."/>
            <person name="Haas B."/>
            <person name="Nusbaum C."/>
            <person name="Birren B."/>
        </authorList>
    </citation>
    <scope>NUCLEOTIDE SEQUENCE</scope>
    <source>
        <strain evidence="2">ATCC 64411</strain>
    </source>
</reference>
<gene>
    <name evidence="2" type="ORF">MAPG_07763</name>
</gene>
<reference evidence="3" key="4">
    <citation type="journal article" date="2015" name="G3 (Bethesda)">
        <title>Genome sequences of three phytopathogenic species of the Magnaporthaceae family of fungi.</title>
        <authorList>
            <person name="Okagaki L.H."/>
            <person name="Nunes C.C."/>
            <person name="Sailsbery J."/>
            <person name="Clay B."/>
            <person name="Brown D."/>
            <person name="John T."/>
            <person name="Oh Y."/>
            <person name="Young N."/>
            <person name="Fitzgerald M."/>
            <person name="Haas B.J."/>
            <person name="Zeng Q."/>
            <person name="Young S."/>
            <person name="Adiconis X."/>
            <person name="Fan L."/>
            <person name="Levin J.Z."/>
            <person name="Mitchell T.K."/>
            <person name="Okubara P.A."/>
            <person name="Farman M.L."/>
            <person name="Kohn L.M."/>
            <person name="Birren B."/>
            <person name="Ma L.-J."/>
            <person name="Dean R.A."/>
        </authorList>
    </citation>
    <scope>NUCLEOTIDE SEQUENCE</scope>
    <source>
        <strain evidence="3">ATCC 64411 / 73-15</strain>
    </source>
</reference>